<dbReference type="SUPFAM" id="SSF103473">
    <property type="entry name" value="MFS general substrate transporter"/>
    <property type="match status" value="1"/>
</dbReference>
<feature type="transmembrane region" description="Helical" evidence="5">
    <location>
        <begin position="421"/>
        <end position="442"/>
    </location>
</feature>
<evidence type="ECO:0000313" key="7">
    <source>
        <dbReference type="EMBL" id="EFQ36172.1"/>
    </source>
</evidence>
<name>E3QZ84_COLGM</name>
<evidence type="ECO:0000259" key="6">
    <source>
        <dbReference type="PROSITE" id="PS50850"/>
    </source>
</evidence>
<dbReference type="Gene3D" id="1.20.1720.10">
    <property type="entry name" value="Multidrug resistance protein D"/>
    <property type="match status" value="1"/>
</dbReference>
<evidence type="ECO:0000256" key="5">
    <source>
        <dbReference type="SAM" id="Phobius"/>
    </source>
</evidence>
<dbReference type="RefSeq" id="XP_008100192.1">
    <property type="nucleotide sequence ID" value="XM_008102001.1"/>
</dbReference>
<dbReference type="GO" id="GO:0005886">
    <property type="term" value="C:plasma membrane"/>
    <property type="evidence" value="ECO:0007669"/>
    <property type="project" value="TreeGrafter"/>
</dbReference>
<keyword evidence="2 5" id="KW-0812">Transmembrane</keyword>
<reference evidence="8" key="1">
    <citation type="journal article" date="2012" name="Nat. Genet.">
        <title>Lifestyle transitions in plant pathogenic Colletotrichum fungi deciphered by genome and transcriptome analyses.</title>
        <authorList>
            <person name="O'Connell R.J."/>
            <person name="Thon M.R."/>
            <person name="Hacquard S."/>
            <person name="Amyotte S.G."/>
            <person name="Kleemann J."/>
            <person name="Torres M.F."/>
            <person name="Damm U."/>
            <person name="Buiate E.A."/>
            <person name="Epstein L."/>
            <person name="Alkan N."/>
            <person name="Altmueller J."/>
            <person name="Alvarado-Balderrama L."/>
            <person name="Bauser C.A."/>
            <person name="Becker C."/>
            <person name="Birren B.W."/>
            <person name="Chen Z."/>
            <person name="Choi J."/>
            <person name="Crouch J.A."/>
            <person name="Duvick J.P."/>
            <person name="Farman M.A."/>
            <person name="Gan P."/>
            <person name="Heiman D."/>
            <person name="Henrissat B."/>
            <person name="Howard R.J."/>
            <person name="Kabbage M."/>
            <person name="Koch C."/>
            <person name="Kracher B."/>
            <person name="Kubo Y."/>
            <person name="Law A.D."/>
            <person name="Lebrun M.-H."/>
            <person name="Lee Y.-H."/>
            <person name="Miyara I."/>
            <person name="Moore N."/>
            <person name="Neumann U."/>
            <person name="Nordstroem K."/>
            <person name="Panaccione D.G."/>
            <person name="Panstruga R."/>
            <person name="Place M."/>
            <person name="Proctor R.H."/>
            <person name="Prusky D."/>
            <person name="Rech G."/>
            <person name="Reinhardt R."/>
            <person name="Rollins J.A."/>
            <person name="Rounsley S."/>
            <person name="Schardl C.L."/>
            <person name="Schwartz D.C."/>
            <person name="Shenoy N."/>
            <person name="Shirasu K."/>
            <person name="Sikhakolli U.R."/>
            <person name="Stueber K."/>
            <person name="Sukno S.A."/>
            <person name="Sweigard J.A."/>
            <person name="Takano Y."/>
            <person name="Takahara H."/>
            <person name="Trail F."/>
            <person name="van der Does H.C."/>
            <person name="Voll L.M."/>
            <person name="Will I."/>
            <person name="Young S."/>
            <person name="Zeng Q."/>
            <person name="Zhang J."/>
            <person name="Zhou S."/>
            <person name="Dickman M.B."/>
            <person name="Schulze-Lefert P."/>
            <person name="Ver Loren van Themaat E."/>
            <person name="Ma L.-J."/>
            <person name="Vaillancourt L.J."/>
        </authorList>
    </citation>
    <scope>NUCLEOTIDE SEQUENCE [LARGE SCALE GENOMIC DNA]</scope>
    <source>
        <strain evidence="8">M1.001 / M2 / FGSC 10212</strain>
    </source>
</reference>
<dbReference type="CDD" id="cd17502">
    <property type="entry name" value="MFS_Azr1_MDR_like"/>
    <property type="match status" value="1"/>
</dbReference>
<dbReference type="PANTHER" id="PTHR23501:SF198">
    <property type="entry name" value="AZOLE RESISTANCE PROTEIN 1-RELATED"/>
    <property type="match status" value="1"/>
</dbReference>
<evidence type="ECO:0000256" key="3">
    <source>
        <dbReference type="ARBA" id="ARBA00022989"/>
    </source>
</evidence>
<evidence type="ECO:0000256" key="1">
    <source>
        <dbReference type="ARBA" id="ARBA00004141"/>
    </source>
</evidence>
<dbReference type="Proteomes" id="UP000008782">
    <property type="component" value="Unassembled WGS sequence"/>
</dbReference>
<dbReference type="InterPro" id="IPR020846">
    <property type="entry name" value="MFS_dom"/>
</dbReference>
<dbReference type="GeneID" id="24416677"/>
<dbReference type="VEuPathDB" id="FungiDB:GLRG_11313"/>
<evidence type="ECO:0000313" key="8">
    <source>
        <dbReference type="Proteomes" id="UP000008782"/>
    </source>
</evidence>
<dbReference type="PANTHER" id="PTHR23501">
    <property type="entry name" value="MAJOR FACILITATOR SUPERFAMILY"/>
    <property type="match status" value="1"/>
</dbReference>
<feature type="transmembrane region" description="Helical" evidence="5">
    <location>
        <begin position="250"/>
        <end position="271"/>
    </location>
</feature>
<protein>
    <submittedName>
        <fullName evidence="7">Major facilitator superfamily transporter</fullName>
    </submittedName>
</protein>
<dbReference type="Gene3D" id="1.20.1250.20">
    <property type="entry name" value="MFS general substrate transporter like domains"/>
    <property type="match status" value="1"/>
</dbReference>
<proteinExistence type="predicted"/>
<dbReference type="OrthoDB" id="10021397at2759"/>
<organism evidence="8">
    <name type="scientific">Colletotrichum graminicola (strain M1.001 / M2 / FGSC 10212)</name>
    <name type="common">Maize anthracnose fungus</name>
    <name type="synonym">Glomerella graminicola</name>
    <dbReference type="NCBI Taxonomy" id="645133"/>
    <lineage>
        <taxon>Eukaryota</taxon>
        <taxon>Fungi</taxon>
        <taxon>Dikarya</taxon>
        <taxon>Ascomycota</taxon>
        <taxon>Pezizomycotina</taxon>
        <taxon>Sordariomycetes</taxon>
        <taxon>Hypocreomycetidae</taxon>
        <taxon>Glomerellales</taxon>
        <taxon>Glomerellaceae</taxon>
        <taxon>Colletotrichum</taxon>
        <taxon>Colletotrichum graminicola species complex</taxon>
    </lineage>
</organism>
<dbReference type="GO" id="GO:0022857">
    <property type="term" value="F:transmembrane transporter activity"/>
    <property type="evidence" value="ECO:0007669"/>
    <property type="project" value="InterPro"/>
</dbReference>
<keyword evidence="4 5" id="KW-0472">Membrane</keyword>
<feature type="transmembrane region" description="Helical" evidence="5">
    <location>
        <begin position="362"/>
        <end position="383"/>
    </location>
</feature>
<dbReference type="HOGENOM" id="CLU_000960_22_1_1"/>
<evidence type="ECO:0000256" key="2">
    <source>
        <dbReference type="ARBA" id="ARBA00022692"/>
    </source>
</evidence>
<dbReference type="eggNOG" id="KOG0254">
    <property type="taxonomic scope" value="Eukaryota"/>
</dbReference>
<feature type="transmembrane region" description="Helical" evidence="5">
    <location>
        <begin position="210"/>
        <end position="230"/>
    </location>
</feature>
<dbReference type="InterPro" id="IPR011701">
    <property type="entry name" value="MFS"/>
</dbReference>
<feature type="transmembrane region" description="Helical" evidence="5">
    <location>
        <begin position="180"/>
        <end position="198"/>
    </location>
</feature>
<feature type="transmembrane region" description="Helical" evidence="5">
    <location>
        <begin position="529"/>
        <end position="549"/>
    </location>
</feature>
<keyword evidence="3 5" id="KW-1133">Transmembrane helix</keyword>
<gene>
    <name evidence="7" type="ORF">GLRG_11313</name>
</gene>
<feature type="transmembrane region" description="Helical" evidence="5">
    <location>
        <begin position="325"/>
        <end position="350"/>
    </location>
</feature>
<feature type="transmembrane region" description="Helical" evidence="5">
    <location>
        <begin position="390"/>
        <end position="409"/>
    </location>
</feature>
<dbReference type="PROSITE" id="PS50850">
    <property type="entry name" value="MFS"/>
    <property type="match status" value="1"/>
</dbReference>
<feature type="transmembrane region" description="Helical" evidence="5">
    <location>
        <begin position="94"/>
        <end position="114"/>
    </location>
</feature>
<evidence type="ECO:0000256" key="4">
    <source>
        <dbReference type="ARBA" id="ARBA00023136"/>
    </source>
</evidence>
<feature type="domain" description="Major facilitator superfamily (MFS) profile" evidence="6">
    <location>
        <begin position="57"/>
        <end position="551"/>
    </location>
</feature>
<dbReference type="InterPro" id="IPR036259">
    <property type="entry name" value="MFS_trans_sf"/>
</dbReference>
<keyword evidence="8" id="KW-1185">Reference proteome</keyword>
<comment type="subcellular location">
    <subcellularLocation>
        <location evidence="1">Membrane</location>
        <topology evidence="1">Multi-pass membrane protein</topology>
    </subcellularLocation>
</comment>
<dbReference type="AlphaFoldDB" id="E3QZ84"/>
<feature type="transmembrane region" description="Helical" evidence="5">
    <location>
        <begin position="54"/>
        <end position="74"/>
    </location>
</feature>
<dbReference type="PRINTS" id="PR01036">
    <property type="entry name" value="TCRTETB"/>
</dbReference>
<feature type="transmembrane region" description="Helical" evidence="5">
    <location>
        <begin position="283"/>
        <end position="304"/>
    </location>
</feature>
<sequence>MAGGDLHKMESSLGVLTQYLDGQGDETKPRAADSEAQISDTQNAQLNHLSGPRLYALLACLYLGVFCMAIDKTMLAPALGAITTEFGTVKDVGWYTSSYLLATSSVQCLYGTIYKSFDIKWLYMQSLLVFEVGSLVAALSPTNSVLTLGRALSGIGDAGMASGTYVIMSQTLPLHKRATCLGLVGAVWGVASVMGPILGGTFAEHVTWRWCFWINLPIGSIAFLLVGFFFKGPKKRDVDNKEPSFVSRILKLDLIGTSALVPAVVMLLLAVQWGGTEFPWKSATIIGLFCGSGVLFLVFGATQCRAQDEGLLPLQFFKNRDVGCALVYSFFFGASYFSIISYMSLFFQAIQSTSAVQAGLRLLPLSISAVLSSILSGFLISALRNYNAIIIIESSLFCVGAGLITTYSSTTPMSRWFGFEVVMGLGVGLGFQAGLVVIQNVLPPALISQANSNVQFFSTLGGSIGTAAAQALFQNGLTEALARNAPQVSAAAVINTGASQLKDTLEGLRLSSTVIEAAIDAYMSGLRHAYYWSTAMAICLFLTALGIPWRRLSKTSHSETKS</sequence>
<dbReference type="EMBL" id="GG697413">
    <property type="protein sequence ID" value="EFQ36172.1"/>
    <property type="molecule type" value="Genomic_DNA"/>
</dbReference>
<accession>E3QZ84</accession>
<dbReference type="Pfam" id="PF07690">
    <property type="entry name" value="MFS_1"/>
    <property type="match status" value="1"/>
</dbReference>